<dbReference type="Proteomes" id="UP000291343">
    <property type="component" value="Unassembled WGS sequence"/>
</dbReference>
<sequence length="102" mass="11775">MVSIGLSYAQSKDQDDTATKPTDYEINSQENKIEDGPFFFKINAKQANKPFTLPILEIPNLMALTKKTGWQIYNNEKTSKVEESRRNDEQKDRVDEFLKADD</sequence>
<protein>
    <submittedName>
        <fullName evidence="2">Uncharacterized protein</fullName>
    </submittedName>
</protein>
<feature type="region of interest" description="Disordered" evidence="1">
    <location>
        <begin position="78"/>
        <end position="102"/>
    </location>
</feature>
<evidence type="ECO:0000256" key="1">
    <source>
        <dbReference type="SAM" id="MobiDB-lite"/>
    </source>
</evidence>
<dbReference type="AlphaFoldDB" id="A0A482WWB9"/>
<evidence type="ECO:0000313" key="2">
    <source>
        <dbReference type="EMBL" id="RZF37636.1"/>
    </source>
</evidence>
<keyword evidence="3" id="KW-1185">Reference proteome</keyword>
<proteinExistence type="predicted"/>
<organism evidence="2 3">
    <name type="scientific">Laodelphax striatellus</name>
    <name type="common">Small brown planthopper</name>
    <name type="synonym">Delphax striatella</name>
    <dbReference type="NCBI Taxonomy" id="195883"/>
    <lineage>
        <taxon>Eukaryota</taxon>
        <taxon>Metazoa</taxon>
        <taxon>Ecdysozoa</taxon>
        <taxon>Arthropoda</taxon>
        <taxon>Hexapoda</taxon>
        <taxon>Insecta</taxon>
        <taxon>Pterygota</taxon>
        <taxon>Neoptera</taxon>
        <taxon>Paraneoptera</taxon>
        <taxon>Hemiptera</taxon>
        <taxon>Auchenorrhyncha</taxon>
        <taxon>Fulgoroidea</taxon>
        <taxon>Delphacidae</taxon>
        <taxon>Criomorphinae</taxon>
        <taxon>Laodelphax</taxon>
    </lineage>
</organism>
<name>A0A482WWB9_LAOST</name>
<reference evidence="2 3" key="1">
    <citation type="journal article" date="2017" name="Gigascience">
        <title>Genome sequence of the small brown planthopper, Laodelphax striatellus.</title>
        <authorList>
            <person name="Zhu J."/>
            <person name="Jiang F."/>
            <person name="Wang X."/>
            <person name="Yang P."/>
            <person name="Bao Y."/>
            <person name="Zhao W."/>
            <person name="Wang W."/>
            <person name="Lu H."/>
            <person name="Wang Q."/>
            <person name="Cui N."/>
            <person name="Li J."/>
            <person name="Chen X."/>
            <person name="Luo L."/>
            <person name="Yu J."/>
            <person name="Kang L."/>
            <person name="Cui F."/>
        </authorList>
    </citation>
    <scope>NUCLEOTIDE SEQUENCE [LARGE SCALE GENOMIC DNA]</scope>
    <source>
        <strain evidence="2">Lst14</strain>
    </source>
</reference>
<dbReference type="EMBL" id="QKKF02023541">
    <property type="protein sequence ID" value="RZF37636.1"/>
    <property type="molecule type" value="Genomic_DNA"/>
</dbReference>
<evidence type="ECO:0000313" key="3">
    <source>
        <dbReference type="Proteomes" id="UP000291343"/>
    </source>
</evidence>
<feature type="region of interest" description="Disordered" evidence="1">
    <location>
        <begin position="1"/>
        <end position="28"/>
    </location>
</feature>
<accession>A0A482WWB9</accession>
<dbReference type="InParanoid" id="A0A482WWB9"/>
<gene>
    <name evidence="2" type="ORF">LSTR_LSTR009717</name>
</gene>
<comment type="caution">
    <text evidence="2">The sequence shown here is derived from an EMBL/GenBank/DDBJ whole genome shotgun (WGS) entry which is preliminary data.</text>
</comment>